<dbReference type="Gene3D" id="2.60.40.10">
    <property type="entry name" value="Immunoglobulins"/>
    <property type="match status" value="1"/>
</dbReference>
<evidence type="ECO:0000256" key="4">
    <source>
        <dbReference type="ARBA" id="ARBA00022729"/>
    </source>
</evidence>
<feature type="domain" description="F5/8 type C" evidence="7">
    <location>
        <begin position="1047"/>
        <end position="1217"/>
    </location>
</feature>
<comment type="caution">
    <text evidence="9">The sequence shown here is derived from an EMBL/GenBank/DDBJ whole genome shotgun (WGS) entry which is preliminary data.</text>
</comment>
<feature type="domain" description="Fibronectin type-III" evidence="8">
    <location>
        <begin position="990"/>
        <end position="1072"/>
    </location>
</feature>
<dbReference type="Gene3D" id="1.20.1270.90">
    <property type="entry name" value="AF1782-like"/>
    <property type="match status" value="2"/>
</dbReference>
<dbReference type="CDD" id="cd14752">
    <property type="entry name" value="GH31_N"/>
    <property type="match status" value="1"/>
</dbReference>
<dbReference type="NCBIfam" id="TIGR01167">
    <property type="entry name" value="LPXTG_anchor"/>
    <property type="match status" value="1"/>
</dbReference>
<dbReference type="InterPro" id="IPR013783">
    <property type="entry name" value="Ig-like_fold"/>
</dbReference>
<dbReference type="Pfam" id="PF21365">
    <property type="entry name" value="Glyco_hydro_31_3rd"/>
    <property type="match status" value="1"/>
</dbReference>
<keyword evidence="5" id="KW-0572">Peptidoglycan-anchor</keyword>
<evidence type="ECO:0000256" key="2">
    <source>
        <dbReference type="ARBA" id="ARBA00022512"/>
    </source>
</evidence>
<keyword evidence="2" id="KW-0134">Cell wall</keyword>
<dbReference type="InterPro" id="IPR003343">
    <property type="entry name" value="Big_2"/>
</dbReference>
<dbReference type="InterPro" id="IPR000322">
    <property type="entry name" value="Glyco_hydro_31_TIM"/>
</dbReference>
<dbReference type="InterPro" id="IPR017853">
    <property type="entry name" value="GH"/>
</dbReference>
<dbReference type="Gene3D" id="3.20.20.80">
    <property type="entry name" value="Glycosidases"/>
    <property type="match status" value="1"/>
</dbReference>
<dbReference type="Gene3D" id="2.60.40.1080">
    <property type="match status" value="1"/>
</dbReference>
<organism evidence="9 10">
    <name type="scientific">Thomasclavelia spiroformis</name>
    <dbReference type="NCBI Taxonomy" id="29348"/>
    <lineage>
        <taxon>Bacteria</taxon>
        <taxon>Bacillati</taxon>
        <taxon>Bacillota</taxon>
        <taxon>Erysipelotrichia</taxon>
        <taxon>Erysipelotrichales</taxon>
        <taxon>Coprobacillaceae</taxon>
        <taxon>Thomasclavelia</taxon>
    </lineage>
</organism>
<dbReference type="InterPro" id="IPR008979">
    <property type="entry name" value="Galactose-bd-like_sf"/>
</dbReference>
<dbReference type="SUPFAM" id="SSF49265">
    <property type="entry name" value="Fibronectin type III"/>
    <property type="match status" value="1"/>
</dbReference>
<dbReference type="Gene3D" id="1.20.1270.70">
    <property type="entry name" value="Designed single chain three-helix bundle"/>
    <property type="match status" value="3"/>
</dbReference>
<feature type="coiled-coil region" evidence="6">
    <location>
        <begin position="1975"/>
        <end position="2006"/>
    </location>
</feature>
<keyword evidence="4" id="KW-0732">Signal</keyword>
<dbReference type="InterPro" id="IPR008965">
    <property type="entry name" value="CBM2/CBM3_carb-bd_dom_sf"/>
</dbReference>
<dbReference type="SUPFAM" id="SSF49373">
    <property type="entry name" value="Invasin/intimin cell-adhesion fragments"/>
    <property type="match status" value="1"/>
</dbReference>
<comment type="similarity">
    <text evidence="1">Belongs to the glycosyl hydrolase 31 family.</text>
</comment>
<keyword evidence="3" id="KW-0964">Secreted</keyword>
<dbReference type="SUPFAM" id="SSF49785">
    <property type="entry name" value="Galactose-binding domain-like"/>
    <property type="match status" value="2"/>
</dbReference>
<gene>
    <name evidence="9" type="ORF">B5E91_01780</name>
</gene>
<proteinExistence type="inferred from homology"/>
<dbReference type="InterPro" id="IPR013780">
    <property type="entry name" value="Glyco_hydro_b"/>
</dbReference>
<dbReference type="InterPro" id="IPR025887">
    <property type="entry name" value="Glyco_hydro_31_N_dom"/>
</dbReference>
<dbReference type="PANTHER" id="PTHR22762">
    <property type="entry name" value="ALPHA-GLUCOSIDASE"/>
    <property type="match status" value="1"/>
</dbReference>
<evidence type="ECO:0000256" key="3">
    <source>
        <dbReference type="ARBA" id="ARBA00022525"/>
    </source>
</evidence>
<dbReference type="GO" id="GO:0004553">
    <property type="term" value="F:hydrolase activity, hydrolyzing O-glycosyl compounds"/>
    <property type="evidence" value="ECO:0007669"/>
    <property type="project" value="InterPro"/>
</dbReference>
<protein>
    <recommendedName>
        <fullName evidence="11">DUF4968 domain-containing protein</fullName>
    </recommendedName>
</protein>
<dbReference type="Gene3D" id="2.60.40.680">
    <property type="match status" value="1"/>
</dbReference>
<dbReference type="InterPro" id="IPR048395">
    <property type="entry name" value="Glyco_hydro_31_C"/>
</dbReference>
<evidence type="ECO:0000256" key="1">
    <source>
        <dbReference type="ARBA" id="ARBA00007806"/>
    </source>
</evidence>
<dbReference type="Pfam" id="PF13802">
    <property type="entry name" value="Gal_mutarotas_2"/>
    <property type="match status" value="1"/>
</dbReference>
<dbReference type="Pfam" id="PF00754">
    <property type="entry name" value="F5_F8_type_C"/>
    <property type="match status" value="2"/>
</dbReference>
<dbReference type="Proteomes" id="UP000196258">
    <property type="component" value="Unassembled WGS sequence"/>
</dbReference>
<dbReference type="Pfam" id="PF07554">
    <property type="entry name" value="FIVAR"/>
    <property type="match status" value="5"/>
</dbReference>
<evidence type="ECO:0000259" key="8">
    <source>
        <dbReference type="PROSITE" id="PS50853"/>
    </source>
</evidence>
<keyword evidence="6" id="KW-0175">Coiled coil</keyword>
<name>A0A1Y4QN01_9FIRM</name>
<evidence type="ECO:0000313" key="9">
    <source>
        <dbReference type="EMBL" id="OUQ06684.1"/>
    </source>
</evidence>
<dbReference type="SUPFAM" id="SSF49384">
    <property type="entry name" value="Carbohydrate-binding domain"/>
    <property type="match status" value="1"/>
</dbReference>
<dbReference type="Pfam" id="PF01055">
    <property type="entry name" value="Glyco_hydro_31_2nd"/>
    <property type="match status" value="1"/>
</dbReference>
<evidence type="ECO:0008006" key="11">
    <source>
        <dbReference type="Google" id="ProtNLM"/>
    </source>
</evidence>
<sequence>MSTNYHNNNFKSILRSRKLYTFENEWRREKGMKLFKRVSLVALSTVTALGTALAYYPGSRIHAADDFRGRLQNVQSVVLDESDNNIVYINYNDNVTAKVTFLEDGIFRFNVDPTGEFSKYATPRSRSHKARIQQYPDESSNYSHPNATVTQDEQTYSIKSKSTTIVLDKATAKMKVMDGSKTVLEEKEALLITDNSTVQTLVANGGEDFYGGGTQNGRFIHTGETINVAVDNTYVDGSASSPSPFYYSSNGYGVLRNTFSTGQYDFGDTDGSVVTTTQNESEFDAYFFVTDSTNRTDVVQDMLQDYFHVTGNPMLLPEYGFYLGHLNCYNRDAWSYESGQKQWTTKGSQSSSSEGTSKYETGMDKSFVLSDGQNAETLNGKAPTVETDQYPDVETPQDFSAQTVLEGYSENDMPLGFFLPNDGYGCGYGQNGYMKTGGVSSDGSSSEERLAAVDANVKNLQEFTKYANSRGVSTGLWTESNLTPDSNSLTYWHRLRDFNKEVNVGGITTLKTDVAWVGSGYSMALDGIKTAYETVTTGVNTRPNLITLDGWAGTQRYGSIWTGDQTGGNWEYIRFHIPTYIGQSLAGNPNIGSDMDGIFGGSPLISTRDYQWKTFTPQMLDMDGWGSYVKSPQTHGDPYTGISRMYLKLKAQLMPYIYTSAASAANIDTGNDDTGLPMIRAMFLEYPEDNYAASKSMQYQYMFGSNFLVAPVYQDTAADELGNDIRNNIYLPDEDQVWIDYFTGKQYRGGQVLNNFDAPLWKLPLFVKSGAIVPMYEENNNPEAKTETNPDGLDKANRIVEFWPDGTTEYTSFEDDGKYVENNVTEDDEYGKIDDVSYGDHVSTKFTSTVEGDTATLTANTSKGTYKGYDSNKNTTFVVNVSKQPDSIVAKNGDKDLEIVTVDSKEAFDAASAEAGKAVYFYDANPTINTYAPAEETEFASMVEGVEVSPKLYVKFAQTDVKDNAQTLIINGFANEQDLGTNDLNPDLAVPELSIPEDSKTPTSITLNWNAVDEATSYELKIDGVIFNVDDMLSFIHDDLDYNSTHTYQVRARNANGYSQWSEEQSATSLLDPWRNVPESEVTKWNGGDSWGNLENAFDHSLGNMFHSSGDAIGEEMIIDLKKAYQLDKFEYYARNDNYGNGTVNRMTISVSLDGTHWTTVQDGTTQQRWTYDKNASIEENKKVVDLSNQAARYVKLVVNESVGNFFSAAELAIYKLDGTNAFEVGSNLMQPTVTAADETNMRNYLAVANKEPDADSFLSQIKGHYADINNNDVYDVYDYAFTAFKLDGGTTQTGKVDGELFLLPNKENVTEGETFTVDVYASDVKNVNALGALINYDANLFEVQEITKSPLIASMENYSANKMYTDGSGTANIAFANKGDKELFNGSGVVATVTFKAKADTATFTPNNAIIIGPEYDFKYTDTQNLPEIPDIPLVTTKEYQQSDFNITMTNDVLPTDDGTNVEKIVQSSSYDSLFNGTNGREFEFKYYIPTDNNVLPDEVKLPTTLHFAFKEAKPLTTVNIYNPGPSTSNGYVTELNAVVTFEDETTKEFNFTEGKDVFTLDVDSTKKVTNVDITPVKSTGKAQSNGQEIVNDPVDNRMLTLGEIDFLNVEEQKVTSVELGDNREELYVGDVTPINATVKPDDIKNPYYTVESSNPDVASIIKVADGDNIKYYVRANGEGTAEITVTSVADETKSATYTVTCKSGINTEDLLTAIEKAEKYSASNYTEETYAKLSEAVKAAKELLSGEDYTVADVLVATEAIEDAIEGLVYRPIDTETLINKDANTVVQAIRATSECHPDTIEDGEKENVLDYNESTYWHTDYIHTVGMPQSIVFDLKDTYNLTDITFLPRQNGSNGDIFKAEILVSLDDQEYVSLGVFEFDNNGVTLDRRDEYKQITFDQSAARYVEFKVLNSGGDSGADRYASMSEIRFYGNVSTSVDKSELQSLYDQYLNLDEANYTPESWVSFANAMTDAKNILDRADATQEEVNNAKTALETAYNNLVEQVVEVNKDALKIAVDMANAITDEDLANVVQAVVDEFKAARDEANEVYNNASATQEEVNNAFDRLANAMHMLDFVKGDKTALEAFINKVNDLVADQYTPATWEAFAEKLANAKVVLANENAMQEEVDSAYKELVTAFLNLRLIPNKDLLEDLINKAEGLNVANYTADSWNIMQEALNNAKNVFANPNVTQEEVDNAKETLAKAVANLQAKSTTPVSGGDTTAIKTGDTMNAIYPITGLALAGAVLLANKKRKEN</sequence>
<dbReference type="Gene3D" id="2.60.120.260">
    <property type="entry name" value="Galactose-binding domain-like"/>
    <property type="match status" value="3"/>
</dbReference>
<dbReference type="CDD" id="cd00063">
    <property type="entry name" value="FN3"/>
    <property type="match status" value="1"/>
</dbReference>
<dbReference type="GO" id="GO:0030246">
    <property type="term" value="F:carbohydrate binding"/>
    <property type="evidence" value="ECO:0007669"/>
    <property type="project" value="InterPro"/>
</dbReference>
<dbReference type="Gene3D" id="2.60.40.1180">
    <property type="entry name" value="Golgi alpha-mannosidase II"/>
    <property type="match status" value="2"/>
</dbReference>
<reference evidence="10" key="1">
    <citation type="submission" date="2017-04" db="EMBL/GenBank/DDBJ databases">
        <title>Function of individual gut microbiota members based on whole genome sequencing of pure cultures obtained from chicken caecum.</title>
        <authorList>
            <person name="Medvecky M."/>
            <person name="Cejkova D."/>
            <person name="Polansky O."/>
            <person name="Karasova D."/>
            <person name="Kubasova T."/>
            <person name="Cizek A."/>
            <person name="Rychlik I."/>
        </authorList>
    </citation>
    <scope>NUCLEOTIDE SEQUENCE [LARGE SCALE GENOMIC DNA]</scope>
    <source>
        <strain evidence="10">An149</strain>
    </source>
</reference>
<dbReference type="InterPro" id="IPR036116">
    <property type="entry name" value="FN3_sf"/>
</dbReference>
<evidence type="ECO:0000313" key="10">
    <source>
        <dbReference type="Proteomes" id="UP000196258"/>
    </source>
</evidence>
<dbReference type="GO" id="GO:0005975">
    <property type="term" value="P:carbohydrate metabolic process"/>
    <property type="evidence" value="ECO:0007669"/>
    <property type="project" value="InterPro"/>
</dbReference>
<dbReference type="InterPro" id="IPR019931">
    <property type="entry name" value="LPXTG_anchor"/>
</dbReference>
<accession>A0A1Y4QN01</accession>
<dbReference type="PROSITE" id="PS50022">
    <property type="entry name" value="FA58C_3"/>
    <property type="match status" value="2"/>
</dbReference>
<evidence type="ECO:0000259" key="7">
    <source>
        <dbReference type="PROSITE" id="PS50022"/>
    </source>
</evidence>
<dbReference type="EMBL" id="NFLB01000001">
    <property type="protein sequence ID" value="OUQ06684.1"/>
    <property type="molecule type" value="Genomic_DNA"/>
</dbReference>
<dbReference type="SUPFAM" id="SSF51445">
    <property type="entry name" value="(Trans)glycosidases"/>
    <property type="match status" value="1"/>
</dbReference>
<dbReference type="Gene3D" id="2.60.40.1760">
    <property type="entry name" value="glycosyl hydrolase (family 31)"/>
    <property type="match status" value="1"/>
</dbReference>
<dbReference type="PANTHER" id="PTHR22762:SF166">
    <property type="entry name" value="ALPHA-GLUCOSIDASE"/>
    <property type="match status" value="1"/>
</dbReference>
<dbReference type="InterPro" id="IPR003961">
    <property type="entry name" value="FN3_dom"/>
</dbReference>
<dbReference type="SUPFAM" id="SSF74650">
    <property type="entry name" value="Galactose mutarotase-like"/>
    <property type="match status" value="1"/>
</dbReference>
<evidence type="ECO:0000256" key="6">
    <source>
        <dbReference type="SAM" id="Coils"/>
    </source>
</evidence>
<dbReference type="InterPro" id="IPR008964">
    <property type="entry name" value="Invasin/intimin_cell_adhesion"/>
</dbReference>
<dbReference type="PROSITE" id="PS50853">
    <property type="entry name" value="FN3"/>
    <property type="match status" value="1"/>
</dbReference>
<dbReference type="SUPFAM" id="SSF51011">
    <property type="entry name" value="Glycosyl hydrolase domain"/>
    <property type="match status" value="1"/>
</dbReference>
<dbReference type="CDD" id="cd08759">
    <property type="entry name" value="Type_III_cohesin_like"/>
    <property type="match status" value="1"/>
</dbReference>
<evidence type="ECO:0000256" key="5">
    <source>
        <dbReference type="ARBA" id="ARBA00023088"/>
    </source>
</evidence>
<dbReference type="InterPro" id="IPR011013">
    <property type="entry name" value="Gal_mutarotase_sf_dom"/>
</dbReference>
<dbReference type="InterPro" id="IPR000421">
    <property type="entry name" value="FA58C"/>
</dbReference>
<dbReference type="SMART" id="SM00635">
    <property type="entry name" value="BID_2"/>
    <property type="match status" value="1"/>
</dbReference>
<dbReference type="Pfam" id="PF00746">
    <property type="entry name" value="Gram_pos_anchor"/>
    <property type="match status" value="1"/>
</dbReference>
<feature type="domain" description="F5/8 type C" evidence="7">
    <location>
        <begin position="1775"/>
        <end position="1935"/>
    </location>
</feature>
<dbReference type="SMART" id="SM00060">
    <property type="entry name" value="FN3"/>
    <property type="match status" value="1"/>
</dbReference>